<dbReference type="GO" id="GO:0016020">
    <property type="term" value="C:membrane"/>
    <property type="evidence" value="ECO:0007669"/>
    <property type="project" value="UniProtKB-SubCell"/>
</dbReference>
<accession>A0A6G0X568</accession>
<dbReference type="InterPro" id="IPR037724">
    <property type="entry name" value="C2E_Ferlin"/>
</dbReference>
<keyword evidence="3" id="KW-0677">Repeat</keyword>
<evidence type="ECO:0000259" key="7">
    <source>
        <dbReference type="PROSITE" id="PS50004"/>
    </source>
</evidence>
<feature type="region of interest" description="Disordered" evidence="6">
    <location>
        <begin position="1543"/>
        <end position="1596"/>
    </location>
</feature>
<feature type="domain" description="C2" evidence="7">
    <location>
        <begin position="747"/>
        <end position="866"/>
    </location>
</feature>
<evidence type="ECO:0000256" key="6">
    <source>
        <dbReference type="SAM" id="MobiDB-lite"/>
    </source>
</evidence>
<dbReference type="PANTHER" id="PTHR12546">
    <property type="entry name" value="FER-1-LIKE"/>
    <property type="match status" value="1"/>
</dbReference>
<dbReference type="PANTHER" id="PTHR12546:SF33">
    <property type="entry name" value="SPERM VESICLE FUSION PROTEIN FER-1"/>
    <property type="match status" value="1"/>
</dbReference>
<evidence type="ECO:0000256" key="5">
    <source>
        <dbReference type="ARBA" id="ARBA00023136"/>
    </source>
</evidence>
<reference evidence="8 9" key="1">
    <citation type="submission" date="2019-07" db="EMBL/GenBank/DDBJ databases">
        <title>Genomics analysis of Aphanomyces spp. identifies a new class of oomycete effector associated with host adaptation.</title>
        <authorList>
            <person name="Gaulin E."/>
        </authorList>
    </citation>
    <scope>NUCLEOTIDE SEQUENCE [LARGE SCALE GENOMIC DNA]</scope>
    <source>
        <strain evidence="8 9">ATCC 201684</strain>
    </source>
</reference>
<dbReference type="CDD" id="cd00030">
    <property type="entry name" value="C2"/>
    <property type="match status" value="2"/>
</dbReference>
<evidence type="ECO:0000313" key="9">
    <source>
        <dbReference type="Proteomes" id="UP000481153"/>
    </source>
</evidence>
<protein>
    <recommendedName>
        <fullName evidence="7">C2 domain-containing protein</fullName>
    </recommendedName>
</protein>
<dbReference type="Pfam" id="PF00168">
    <property type="entry name" value="C2"/>
    <property type="match status" value="7"/>
</dbReference>
<dbReference type="Gene3D" id="2.60.40.150">
    <property type="entry name" value="C2 domain"/>
    <property type="match status" value="6"/>
</dbReference>
<dbReference type="VEuPathDB" id="FungiDB:AeMF1_003193"/>
<feature type="domain" description="C2" evidence="7">
    <location>
        <begin position="387"/>
        <end position="516"/>
    </location>
</feature>
<feature type="compositionally biased region" description="Basic and acidic residues" evidence="6">
    <location>
        <begin position="1062"/>
        <end position="1080"/>
    </location>
</feature>
<evidence type="ECO:0000256" key="4">
    <source>
        <dbReference type="ARBA" id="ARBA00022989"/>
    </source>
</evidence>
<dbReference type="SMART" id="SM01202">
    <property type="entry name" value="FerI"/>
    <property type="match status" value="1"/>
</dbReference>
<name>A0A6G0X568_9STRA</name>
<dbReference type="CDD" id="cd04037">
    <property type="entry name" value="C2E_Ferlin"/>
    <property type="match status" value="1"/>
</dbReference>
<evidence type="ECO:0000313" key="8">
    <source>
        <dbReference type="EMBL" id="KAF0735059.1"/>
    </source>
</evidence>
<comment type="subcellular location">
    <subcellularLocation>
        <location evidence="1">Membrane</location>
        <topology evidence="1">Single-pass membrane protein</topology>
    </subcellularLocation>
</comment>
<dbReference type="InterPro" id="IPR012968">
    <property type="entry name" value="FerIin_dom"/>
</dbReference>
<evidence type="ECO:0000256" key="1">
    <source>
        <dbReference type="ARBA" id="ARBA00004167"/>
    </source>
</evidence>
<dbReference type="GO" id="GO:0007009">
    <property type="term" value="P:plasma membrane organization"/>
    <property type="evidence" value="ECO:0007669"/>
    <property type="project" value="TreeGrafter"/>
</dbReference>
<keyword evidence="4" id="KW-1133">Transmembrane helix</keyword>
<evidence type="ECO:0000256" key="3">
    <source>
        <dbReference type="ARBA" id="ARBA00022737"/>
    </source>
</evidence>
<sequence>MSQGAPVRPSAAPLPASEAPSIRLYESDDIPEATKPPNTLKITVVRARGVPTAALRSTTSLYCKLSCAGVEHKTKVKAKTLDPVWNETFMFRSPDLLTTCTIAVADKVNIKKRFVGQVRIVASDIAQEPIMRCTKFFSLLDKSWEAREKGLGELELKVSLVYERCHDAVVLGRATTTTEVSTEESEAAVVWDTGDGDGVAVQQDETEEEAALRKAELELQEKRRQEIIMSNVPKGDYQIQAHIIEARDLKGEYFDGTSDPICYVEILDKKQKTHAKSKTLACVFDEIMFFHFHNIGRDELEQASVNVTMYDRNVLRPNAVIGTYQFDLMSIYCRPRRELYRQWVALVDYKNKKDKGIQGFLMLSLAIVGPGESFPIHDNTTADPSSLAESPNMLLLPPTVEQSVHFLVVTVYVAEDLPPMDIHSIVSSIGIDAFVRVDFGGIKKCKTSIVTVKGARTLTAPFHEELWIPVMMPTMSRRITISVRDRDFGRSSEVVGTHSYDFRAVPQVNQDMNDPSNHVYLREVPLRYINLYGPPLKNVDAKAGEVLKKYPDHASTYRGRVLLSLAHITHPSKDCGDKFFLQEVEDEDWESLKPPTTRYVLRVALFAGQDLPHVRAKTGLAARLFVVVSIGPFEMRFEAQPNKQGFIAWNMTQEVKNIVLASDLTQLPDVIVTLCKEAAETDEPVGISFARLRGGEVVSRGMEPPVGWLNLHEEMARKGVIPAGQNPGSLLLRLAFGREEVAARQPWKNEPSVLSTTIPALVRVHIFQCKGLVYDTAKSKSALPDPQVHVHLNGVVKKTKARSRTLDPLYYESIQFETTIPLQVEYAGEVWIQAMDKSSSNKFIGEYRVALSKCTKASTVPYPTWVSLTKADLVEETVVAGKLLISVQYIEHPSLEDRSAPLPSIVPECREAYVDIVAMGVRNLKNSNLLHIQNPFVEFELSGLNASGESIVRRTKASHEPNSKNANFLERIVIPTRLPVDIMFAPQLALKVYDSTLAGLHQPLIASCVIDLTQKLPWSPTYEPPQQQEFDYHIDVAKQRNADKRRKKAKQAEAAADEADEANQRRDSEINDDAKSVKQDDGDDDDQPAHGREDSDNDEDIKIDEVSPPETHEDDGTGIGVLPLPQISFEATDESKEDPAVLSQVQQEENRRLYASMEDAKKKGRIFIASDPSGSLAAKTGEKDRSFDSPAYFHGRDWWIKLQGEELEDYLKTAPFESYSLFRAHTMIPSFFRKKKTKVQVQTGVFKGLVTVTLKPQKQNPLIDCVSLSDPQPYEVRVYVLKALNLQPKDRNGFSDPYLRLSLGKTKLNDRVNYKKKTLNPDFYKCYVFDTTIPGPSQLAIQVWDYDRIGTDDFIGETVIDLEDRWYHKAWQDIGFKHPKLDGSGCLKPIEHRHLWTGKESTSQGSLQLWVDILTPAQAALYEQVNIEPPPPQKFEVRLVIWRSEGITDRDMNRMNDLFVKAWMEGLKPLKTDTHWRCATGKGSWNYRLKFVVQMPMKPEFARLTIQMWDKDLTKWNDIIGEAQLDLYKWLYKAYMEKRTVRPFNEQSSERGGTSHDDESDEEEEEEDDGIDLEANEQKKPLLPGEADKSKTRKEGKLMRKLDQVLRKVKIKKPELTLEERKRRKEEKDNSEKDEAYQSILDMVGMGRLSDDSEWLEMRYTNREAGISESMGKLGVCLHIVPEAEYIATPVGSGREEPNINPYLPPPVGRIRFSTNPFTMLKELLGPEMCGKLACFVCCIGCTSFLALFGASIMSTLTFYEQLQSQKGN</sequence>
<feature type="region of interest" description="Disordered" evidence="6">
    <location>
        <begin position="1041"/>
        <end position="1122"/>
    </location>
</feature>
<keyword evidence="9" id="KW-1185">Reference proteome</keyword>
<dbReference type="PRINTS" id="PR00360">
    <property type="entry name" value="C2DOMAIN"/>
</dbReference>
<evidence type="ECO:0000256" key="2">
    <source>
        <dbReference type="ARBA" id="ARBA00022692"/>
    </source>
</evidence>
<dbReference type="InterPro" id="IPR037721">
    <property type="entry name" value="Ferlin"/>
</dbReference>
<keyword evidence="2" id="KW-0812">Transmembrane</keyword>
<comment type="caution">
    <text evidence="8">The sequence shown here is derived from an EMBL/GenBank/DDBJ whole genome shotgun (WGS) entry which is preliminary data.</text>
</comment>
<feature type="domain" description="C2" evidence="7">
    <location>
        <begin position="220"/>
        <end position="344"/>
    </location>
</feature>
<dbReference type="EMBL" id="VJMJ01000101">
    <property type="protein sequence ID" value="KAF0735059.1"/>
    <property type="molecule type" value="Genomic_DNA"/>
</dbReference>
<feature type="domain" description="C2" evidence="7">
    <location>
        <begin position="20"/>
        <end position="137"/>
    </location>
</feature>
<feature type="compositionally biased region" description="Basic and acidic residues" evidence="6">
    <location>
        <begin position="1576"/>
        <end position="1596"/>
    </location>
</feature>
<dbReference type="Proteomes" id="UP000481153">
    <property type="component" value="Unassembled WGS sequence"/>
</dbReference>
<organism evidence="8 9">
    <name type="scientific">Aphanomyces euteiches</name>
    <dbReference type="NCBI Taxonomy" id="100861"/>
    <lineage>
        <taxon>Eukaryota</taxon>
        <taxon>Sar</taxon>
        <taxon>Stramenopiles</taxon>
        <taxon>Oomycota</taxon>
        <taxon>Saprolegniomycetes</taxon>
        <taxon>Saprolegniales</taxon>
        <taxon>Verrucalvaceae</taxon>
        <taxon>Aphanomyces</taxon>
    </lineage>
</organism>
<feature type="domain" description="C2" evidence="7">
    <location>
        <begin position="1257"/>
        <end position="1376"/>
    </location>
</feature>
<dbReference type="SMART" id="SM00239">
    <property type="entry name" value="C2"/>
    <property type="match status" value="7"/>
</dbReference>
<dbReference type="SUPFAM" id="SSF49562">
    <property type="entry name" value="C2 domain (Calcium/lipid-binding domain, CaLB)"/>
    <property type="match status" value="7"/>
</dbReference>
<keyword evidence="5" id="KW-0472">Membrane</keyword>
<proteinExistence type="predicted"/>
<dbReference type="InterPro" id="IPR035892">
    <property type="entry name" value="C2_domain_sf"/>
</dbReference>
<gene>
    <name evidence="8" type="ORF">Ae201684_008274</name>
</gene>
<dbReference type="PROSITE" id="PS50004">
    <property type="entry name" value="C2"/>
    <property type="match status" value="6"/>
</dbReference>
<dbReference type="InterPro" id="IPR000008">
    <property type="entry name" value="C2_dom"/>
</dbReference>
<feature type="compositionally biased region" description="Acidic residues" evidence="6">
    <location>
        <begin position="1558"/>
        <end position="1575"/>
    </location>
</feature>
<feature type="domain" description="C2" evidence="7">
    <location>
        <begin position="1417"/>
        <end position="1540"/>
    </location>
</feature>